<gene>
    <name evidence="1" type="ORF">PXEA_LOCUS28159</name>
</gene>
<comment type="caution">
    <text evidence="1">The sequence shown here is derived from an EMBL/GenBank/DDBJ whole genome shotgun (WGS) entry which is preliminary data.</text>
</comment>
<dbReference type="Proteomes" id="UP000784294">
    <property type="component" value="Unassembled WGS sequence"/>
</dbReference>
<name>A0A448XEI5_9PLAT</name>
<proteinExistence type="predicted"/>
<keyword evidence="2" id="KW-1185">Reference proteome</keyword>
<dbReference type="EMBL" id="CAAALY010248251">
    <property type="protein sequence ID" value="VEL34719.1"/>
    <property type="molecule type" value="Genomic_DNA"/>
</dbReference>
<dbReference type="AlphaFoldDB" id="A0A448XEI5"/>
<reference evidence="1" key="1">
    <citation type="submission" date="2018-11" db="EMBL/GenBank/DDBJ databases">
        <authorList>
            <consortium name="Pathogen Informatics"/>
        </authorList>
    </citation>
    <scope>NUCLEOTIDE SEQUENCE</scope>
</reference>
<evidence type="ECO:0000313" key="2">
    <source>
        <dbReference type="Proteomes" id="UP000784294"/>
    </source>
</evidence>
<dbReference type="OrthoDB" id="6339238at2759"/>
<protein>
    <submittedName>
        <fullName evidence="1">Uncharacterized protein</fullName>
    </submittedName>
</protein>
<organism evidence="1 2">
    <name type="scientific">Protopolystoma xenopodis</name>
    <dbReference type="NCBI Taxonomy" id="117903"/>
    <lineage>
        <taxon>Eukaryota</taxon>
        <taxon>Metazoa</taxon>
        <taxon>Spiralia</taxon>
        <taxon>Lophotrochozoa</taxon>
        <taxon>Platyhelminthes</taxon>
        <taxon>Monogenea</taxon>
        <taxon>Polyopisthocotylea</taxon>
        <taxon>Polystomatidea</taxon>
        <taxon>Polystomatidae</taxon>
        <taxon>Protopolystoma</taxon>
    </lineage>
</organism>
<accession>A0A448XEI5</accession>
<sequence>MTSNDMTNAGAIFNADAIYISTYAALSLNLFLLRNGGYASSAHSCQIRITENAYDSMYPFGMLPSHHTNMFRITWNRGIGLSSADTVATTAYCECSTLEGGVGTVVVICPKTSFAPKWTWLSWLVLVFHKSAFIESVLGCGLLLYLPDIWLSELYCLLLKQDLLSFAGLCLDEVVPHFQRQQLYHMRQHPPHPWSGQHSHRLASWDSLPSWGNIKQNMNTTCGTPTHCLKLGDEPLGFCLFNLLTELNSFTWSIHADCWPFNAVDYDLAEGGPPRQLGIDRTAAVTASEAGRRLARCLLLTGWSGIVGCLFSLVSEAASRGRCTAWAPRLARLLAGLGSGPISSGAGPVAGTSTGTGARRKDTNATDLAVQAGQGQSAGLRLGITRNSPHELTSLHDEAA</sequence>
<evidence type="ECO:0000313" key="1">
    <source>
        <dbReference type="EMBL" id="VEL34719.1"/>
    </source>
</evidence>